<evidence type="ECO:0000256" key="1">
    <source>
        <dbReference type="SAM" id="MobiDB-lite"/>
    </source>
</evidence>
<evidence type="ECO:0000313" key="3">
    <source>
        <dbReference type="EMBL" id="NBE56809.1"/>
    </source>
</evidence>
<sequence>MDRDGTHEAHDGRHTPAPPTTAPAVPDGPPMPRQPPQSARSASASVADWLATPRPKAAPGIWRFGHRPRGPEQDDRELKRRLIRGLVIPTLLGLVLWSMLQNGSLPYLWMPVKVFTPAEWWHEGTISSVGWQGENALIVYGGVVFGLVVHAVVRLSTWREAAQYFVMRRPQPSRALIAAVAALLVLALVWPSAFGAGWDPVPVVTPVLSLIALTAGSYSVFASTPVVTYAAYTLITLAVLWPFARMGGWWALLRGLGRTGQDRQGRPAPPRPST</sequence>
<name>A0A964UWN9_9ACTN</name>
<feature type="non-terminal residue" evidence="3">
    <location>
        <position position="274"/>
    </location>
</feature>
<feature type="transmembrane region" description="Helical" evidence="2">
    <location>
        <begin position="82"/>
        <end position="100"/>
    </location>
</feature>
<feature type="compositionally biased region" description="Pro residues" evidence="1">
    <location>
        <begin position="16"/>
        <end position="35"/>
    </location>
</feature>
<accession>A0A964UWN9</accession>
<keyword evidence="2" id="KW-0812">Transmembrane</keyword>
<gene>
    <name evidence="3" type="ORF">GUY60_36420</name>
</gene>
<evidence type="ECO:0000313" key="4">
    <source>
        <dbReference type="Proteomes" id="UP000598297"/>
    </source>
</evidence>
<keyword evidence="2" id="KW-0472">Membrane</keyword>
<dbReference type="Proteomes" id="UP000598297">
    <property type="component" value="Unassembled WGS sequence"/>
</dbReference>
<organism evidence="3 4">
    <name type="scientific">Streptomyces boluensis</name>
    <dbReference type="NCBI Taxonomy" id="1775135"/>
    <lineage>
        <taxon>Bacteria</taxon>
        <taxon>Bacillati</taxon>
        <taxon>Actinomycetota</taxon>
        <taxon>Actinomycetes</taxon>
        <taxon>Kitasatosporales</taxon>
        <taxon>Streptomycetaceae</taxon>
        <taxon>Streptomyces</taxon>
    </lineage>
</organism>
<reference evidence="3" key="1">
    <citation type="submission" date="2020-01" db="EMBL/GenBank/DDBJ databases">
        <title>Whole-genome analyses of novel actinobacteria.</title>
        <authorList>
            <person name="Sahin N."/>
        </authorList>
    </citation>
    <scope>NUCLEOTIDE SEQUENCE</scope>
    <source>
        <strain evidence="3">YC537</strain>
    </source>
</reference>
<feature type="transmembrane region" description="Helical" evidence="2">
    <location>
        <begin position="176"/>
        <end position="198"/>
    </location>
</feature>
<feature type="compositionally biased region" description="Basic and acidic residues" evidence="1">
    <location>
        <begin position="1"/>
        <end position="14"/>
    </location>
</feature>
<feature type="transmembrane region" description="Helical" evidence="2">
    <location>
        <begin position="137"/>
        <end position="155"/>
    </location>
</feature>
<dbReference type="AlphaFoldDB" id="A0A964UWN9"/>
<keyword evidence="4" id="KW-1185">Reference proteome</keyword>
<feature type="transmembrane region" description="Helical" evidence="2">
    <location>
        <begin position="218"/>
        <end position="244"/>
    </location>
</feature>
<feature type="region of interest" description="Disordered" evidence="1">
    <location>
        <begin position="1"/>
        <end position="46"/>
    </location>
</feature>
<proteinExistence type="predicted"/>
<comment type="caution">
    <text evidence="3">The sequence shown here is derived from an EMBL/GenBank/DDBJ whole genome shotgun (WGS) entry which is preliminary data.</text>
</comment>
<evidence type="ECO:0000256" key="2">
    <source>
        <dbReference type="SAM" id="Phobius"/>
    </source>
</evidence>
<protein>
    <submittedName>
        <fullName evidence="3">ATP/GTP-binding protein</fullName>
    </submittedName>
</protein>
<feature type="compositionally biased region" description="Low complexity" evidence="1">
    <location>
        <begin position="36"/>
        <end position="45"/>
    </location>
</feature>
<keyword evidence="2" id="KW-1133">Transmembrane helix</keyword>
<dbReference type="EMBL" id="JAAAHS010000600">
    <property type="protein sequence ID" value="NBE56809.1"/>
    <property type="molecule type" value="Genomic_DNA"/>
</dbReference>